<evidence type="ECO:0000313" key="2">
    <source>
        <dbReference type="EMBL" id="KAF7557134.1"/>
    </source>
</evidence>
<gene>
    <name evidence="2" type="ORF">G7Z17_g885</name>
</gene>
<accession>A0A9P5HNW2</accession>
<comment type="caution">
    <text evidence="2">The sequence shown here is derived from an EMBL/GenBank/DDBJ whole genome shotgun (WGS) entry which is preliminary data.</text>
</comment>
<dbReference type="Proteomes" id="UP000722485">
    <property type="component" value="Unassembled WGS sequence"/>
</dbReference>
<feature type="chain" id="PRO_5040130268" evidence="1">
    <location>
        <begin position="30"/>
        <end position="341"/>
    </location>
</feature>
<evidence type="ECO:0000313" key="3">
    <source>
        <dbReference type="Proteomes" id="UP000722485"/>
    </source>
</evidence>
<keyword evidence="3" id="KW-1185">Reference proteome</keyword>
<proteinExistence type="predicted"/>
<dbReference type="AlphaFoldDB" id="A0A9P5HNW2"/>
<protein>
    <submittedName>
        <fullName evidence="2">Uncharacterized protein</fullName>
    </submittedName>
</protein>
<dbReference type="Gene3D" id="3.40.390.10">
    <property type="entry name" value="Collagenase (Catalytic Domain)"/>
    <property type="match status" value="1"/>
</dbReference>
<keyword evidence="1" id="KW-0732">Signal</keyword>
<dbReference type="OrthoDB" id="4259138at2759"/>
<dbReference type="GO" id="GO:0008237">
    <property type="term" value="F:metallopeptidase activity"/>
    <property type="evidence" value="ECO:0007669"/>
    <property type="project" value="InterPro"/>
</dbReference>
<sequence length="341" mass="38485">MSPKLFSQSSAPWLARLTIVLAFVSRTLQADSDPVETPTPIPTSVSDVTDVFNVMSGTEKGGCDAYDVNEWFHNAWFFASEANDALMDARNAKARGVTDADSQDEVIAAFMNRIPGDDVPWIFCDSTSAVAAKWSDVALTAGTGAVDAEGRKIQEVYAVLYEENWLKRNRDIKQEKNKAERAKLPRPFIPFWVDALKAYRYAETGDYCSKNYKRNMAGTDDNFQPTTITFCPKNWKSVHYKEIHEFPATLEEEGVSINEFTIEGLTFFHEMFHNALLNKHTPDTAYSIGEITRAVELEDGEFISQEEAIANPESWTLFALAWYLGHRYPDYTFASTESKLK</sequence>
<feature type="signal peptide" evidence="1">
    <location>
        <begin position="1"/>
        <end position="29"/>
    </location>
</feature>
<name>A0A9P5HNW2_9HYPO</name>
<evidence type="ECO:0000256" key="1">
    <source>
        <dbReference type="SAM" id="SignalP"/>
    </source>
</evidence>
<dbReference type="InterPro" id="IPR024079">
    <property type="entry name" value="MetalloPept_cat_dom_sf"/>
</dbReference>
<dbReference type="EMBL" id="JAANBB010000007">
    <property type="protein sequence ID" value="KAF7557134.1"/>
    <property type="molecule type" value="Genomic_DNA"/>
</dbReference>
<reference evidence="2" key="1">
    <citation type="submission" date="2020-03" db="EMBL/GenBank/DDBJ databases">
        <title>Draft Genome Sequence of Cylindrodendrum hubeiense.</title>
        <authorList>
            <person name="Buettner E."/>
            <person name="Kellner H."/>
        </authorList>
    </citation>
    <scope>NUCLEOTIDE SEQUENCE</scope>
    <source>
        <strain evidence="2">IHI 201604</strain>
    </source>
</reference>
<organism evidence="2 3">
    <name type="scientific">Cylindrodendrum hubeiense</name>
    <dbReference type="NCBI Taxonomy" id="595255"/>
    <lineage>
        <taxon>Eukaryota</taxon>
        <taxon>Fungi</taxon>
        <taxon>Dikarya</taxon>
        <taxon>Ascomycota</taxon>
        <taxon>Pezizomycotina</taxon>
        <taxon>Sordariomycetes</taxon>
        <taxon>Hypocreomycetidae</taxon>
        <taxon>Hypocreales</taxon>
        <taxon>Nectriaceae</taxon>
        <taxon>Cylindrodendrum</taxon>
    </lineage>
</organism>